<sequence length="81" mass="8943">MLWFDNDAKTDLGQKIQRAAIYYAQRYGKQPDLCYVHPSMAPELGRGRDSLSIDCGGIEVKTTKSVLPNHLWIGMSGNAGS</sequence>
<organism evidence="1 2">
    <name type="scientific">Candidatus Woesebacteria bacterium RIFCSPLOWO2_01_FULL_37_19</name>
    <dbReference type="NCBI Taxonomy" id="1802514"/>
    <lineage>
        <taxon>Bacteria</taxon>
        <taxon>Candidatus Woeseibacteriota</taxon>
    </lineage>
</organism>
<dbReference type="Proteomes" id="UP000177501">
    <property type="component" value="Unassembled WGS sequence"/>
</dbReference>
<dbReference type="AlphaFoldDB" id="A0A1F8BB71"/>
<gene>
    <name evidence="1" type="ORF">A2955_04800</name>
</gene>
<proteinExistence type="predicted"/>
<dbReference type="EMBL" id="MGHA01000016">
    <property type="protein sequence ID" value="OGM60598.1"/>
    <property type="molecule type" value="Genomic_DNA"/>
</dbReference>
<evidence type="ECO:0000313" key="2">
    <source>
        <dbReference type="Proteomes" id="UP000177501"/>
    </source>
</evidence>
<comment type="caution">
    <text evidence="1">The sequence shown here is derived from an EMBL/GenBank/DDBJ whole genome shotgun (WGS) entry which is preliminary data.</text>
</comment>
<reference evidence="1 2" key="1">
    <citation type="journal article" date="2016" name="Nat. Commun.">
        <title>Thousands of microbial genomes shed light on interconnected biogeochemical processes in an aquifer system.</title>
        <authorList>
            <person name="Anantharaman K."/>
            <person name="Brown C.T."/>
            <person name="Hug L.A."/>
            <person name="Sharon I."/>
            <person name="Castelle C.J."/>
            <person name="Probst A.J."/>
            <person name="Thomas B.C."/>
            <person name="Singh A."/>
            <person name="Wilkins M.J."/>
            <person name="Karaoz U."/>
            <person name="Brodie E.L."/>
            <person name="Williams K.H."/>
            <person name="Hubbard S.S."/>
            <person name="Banfield J.F."/>
        </authorList>
    </citation>
    <scope>NUCLEOTIDE SEQUENCE [LARGE SCALE GENOMIC DNA]</scope>
</reference>
<name>A0A1F8BB71_9BACT</name>
<evidence type="ECO:0000313" key="1">
    <source>
        <dbReference type="EMBL" id="OGM60598.1"/>
    </source>
</evidence>
<accession>A0A1F8BB71</accession>
<protein>
    <submittedName>
        <fullName evidence="1">Uncharacterized protein</fullName>
    </submittedName>
</protein>